<dbReference type="RefSeq" id="WP_235726207.1">
    <property type="nucleotide sequence ID" value="NZ_JAKGCU010000038.1"/>
</dbReference>
<dbReference type="Proteomes" id="UP001108089">
    <property type="component" value="Unassembled WGS sequence"/>
</dbReference>
<dbReference type="InterPro" id="IPR057369">
    <property type="entry name" value="VG15"/>
</dbReference>
<dbReference type="EMBL" id="JAKGCU010000038">
    <property type="protein sequence ID" value="MCF3941328.1"/>
    <property type="molecule type" value="Genomic_DNA"/>
</dbReference>
<accession>A0ABS9DU21</accession>
<gene>
    <name evidence="1" type="ORF">L1892_23445</name>
</gene>
<organism evidence="1 2">
    <name type="scientific">Gordonia tangerina</name>
    <dbReference type="NCBI Taxonomy" id="2911060"/>
    <lineage>
        <taxon>Bacteria</taxon>
        <taxon>Bacillati</taxon>
        <taxon>Actinomycetota</taxon>
        <taxon>Actinomycetes</taxon>
        <taxon>Mycobacteriales</taxon>
        <taxon>Gordoniaceae</taxon>
        <taxon>Gordonia</taxon>
    </lineage>
</organism>
<dbReference type="Pfam" id="PF25310">
    <property type="entry name" value="VG15"/>
    <property type="match status" value="1"/>
</dbReference>
<evidence type="ECO:0000313" key="1">
    <source>
        <dbReference type="EMBL" id="MCF3941328.1"/>
    </source>
</evidence>
<keyword evidence="2" id="KW-1185">Reference proteome</keyword>
<proteinExistence type="predicted"/>
<comment type="caution">
    <text evidence="1">The sequence shown here is derived from an EMBL/GenBank/DDBJ whole genome shotgun (WGS) entry which is preliminary data.</text>
</comment>
<sequence>MPPDAVLAGYQQAVTAVRQRVLVFAEAMWAAMPAYRDAQADQLIARLVPRVLAGQVQVANLTATYMAAMTDTTPVPVDREAVTMGRGVDPEQVYRRPMEQVWTGLAQGQTLDAAVAEGARRLQSLVATDMQMAKVRQSDVSLQHAKVQAYRRVLKGAKNCALCVIASTSKYYTGRLSPIHPGCDCDVAPADGGWSEDRVIAPELLEDAHGAVEQIAGIADRGGRAVDYRKLLLVREHGEIGDVLTWRHQQFTSLADIPKYKPSARR</sequence>
<protein>
    <recommendedName>
        <fullName evidence="3">Phage protein</fullName>
    </recommendedName>
</protein>
<reference evidence="1" key="1">
    <citation type="submission" date="2022-01" db="EMBL/GenBank/DDBJ databases">
        <title>Gordonia xiamenensis sp. nov., isolated from surface seawater in Xiamen.</title>
        <authorList>
            <person name="He Y.F."/>
        </authorList>
    </citation>
    <scope>NUCLEOTIDE SEQUENCE</scope>
    <source>
        <strain evidence="1">GW1C4-4</strain>
    </source>
</reference>
<evidence type="ECO:0008006" key="3">
    <source>
        <dbReference type="Google" id="ProtNLM"/>
    </source>
</evidence>
<evidence type="ECO:0000313" key="2">
    <source>
        <dbReference type="Proteomes" id="UP001108089"/>
    </source>
</evidence>
<name>A0ABS9DU21_9ACTN</name>